<dbReference type="PANTHER" id="PTHR22796:SF6">
    <property type="entry name" value="INTERFERON-INDUCED VERY LARGE GTPASE 1-RELATED"/>
    <property type="match status" value="1"/>
</dbReference>
<dbReference type="EMBL" id="VCAZ01000261">
    <property type="protein sequence ID" value="TTP75367.1"/>
    <property type="molecule type" value="Genomic_DNA"/>
</dbReference>
<evidence type="ECO:0000313" key="3">
    <source>
        <dbReference type="EMBL" id="TTP75367.1"/>
    </source>
</evidence>
<feature type="compositionally biased region" description="Low complexity" evidence="1">
    <location>
        <begin position="295"/>
        <end position="305"/>
    </location>
</feature>
<feature type="region of interest" description="Disordered" evidence="1">
    <location>
        <begin position="288"/>
        <end position="309"/>
    </location>
</feature>
<feature type="domain" description="VLIG-type G" evidence="2">
    <location>
        <begin position="2"/>
        <end position="93"/>
    </location>
</feature>
<dbReference type="InterPro" id="IPR007875">
    <property type="entry name" value="Sprouty"/>
</dbReference>
<protein>
    <submittedName>
        <fullName evidence="3">Sprouty-related, EVH1 domain-containing protein 2</fullName>
    </submittedName>
</protein>
<organism evidence="3 4">
    <name type="scientific">Bagarius yarrelli</name>
    <name type="common">Goonch</name>
    <name type="synonym">Bagrus yarrelli</name>
    <dbReference type="NCBI Taxonomy" id="175774"/>
    <lineage>
        <taxon>Eukaryota</taxon>
        <taxon>Metazoa</taxon>
        <taxon>Chordata</taxon>
        <taxon>Craniata</taxon>
        <taxon>Vertebrata</taxon>
        <taxon>Euteleostomi</taxon>
        <taxon>Actinopterygii</taxon>
        <taxon>Neopterygii</taxon>
        <taxon>Teleostei</taxon>
        <taxon>Ostariophysi</taxon>
        <taxon>Siluriformes</taxon>
        <taxon>Sisoridae</taxon>
        <taxon>Sisorinae</taxon>
        <taxon>Bagarius</taxon>
    </lineage>
</organism>
<gene>
    <name evidence="3" type="ORF">Baya_16091</name>
</gene>
<dbReference type="GO" id="GO:0009966">
    <property type="term" value="P:regulation of signal transduction"/>
    <property type="evidence" value="ECO:0007669"/>
    <property type="project" value="InterPro"/>
</dbReference>
<dbReference type="InterPro" id="IPR030383">
    <property type="entry name" value="G_VLIG_dom"/>
</dbReference>
<reference evidence="3 4" key="1">
    <citation type="journal article" date="2019" name="Genome Biol. Evol.">
        <title>Whole-Genome Sequencing of the Giant Devil Catfish, Bagarius yarrelli.</title>
        <authorList>
            <person name="Jiang W."/>
            <person name="Lv Y."/>
            <person name="Cheng L."/>
            <person name="Yang K."/>
            <person name="Chao B."/>
            <person name="Wang X."/>
            <person name="Li Y."/>
            <person name="Pan X."/>
            <person name="You X."/>
            <person name="Zhang Y."/>
            <person name="Yang J."/>
            <person name="Li J."/>
            <person name="Zhang X."/>
            <person name="Liu S."/>
            <person name="Sun C."/>
            <person name="Yang J."/>
            <person name="Shi Q."/>
        </authorList>
    </citation>
    <scope>NUCLEOTIDE SEQUENCE [LARGE SCALE GENOMIC DNA]</scope>
    <source>
        <strain evidence="3">JWS20170419001</strain>
        <tissue evidence="3">Muscle</tissue>
    </source>
</reference>
<dbReference type="GO" id="GO:0016020">
    <property type="term" value="C:membrane"/>
    <property type="evidence" value="ECO:0007669"/>
    <property type="project" value="InterPro"/>
</dbReference>
<evidence type="ECO:0000256" key="1">
    <source>
        <dbReference type="SAM" id="MobiDB-lite"/>
    </source>
</evidence>
<dbReference type="Pfam" id="PF05210">
    <property type="entry name" value="Sprouty"/>
    <property type="match status" value="1"/>
</dbReference>
<dbReference type="OrthoDB" id="5786858at2759"/>
<evidence type="ECO:0000313" key="4">
    <source>
        <dbReference type="Proteomes" id="UP000319801"/>
    </source>
</evidence>
<evidence type="ECO:0000259" key="2">
    <source>
        <dbReference type="Pfam" id="PF25683"/>
    </source>
</evidence>
<name>A0A556VUB9_BAGYA</name>
<keyword evidence="4" id="KW-1185">Reference proteome</keyword>
<dbReference type="Proteomes" id="UP000319801">
    <property type="component" value="Unassembled WGS sequence"/>
</dbReference>
<proteinExistence type="predicted"/>
<accession>A0A556VUB9</accession>
<dbReference type="PROSITE" id="PS51227">
    <property type="entry name" value="SPR"/>
    <property type="match status" value="1"/>
</dbReference>
<comment type="caution">
    <text evidence="3">The sequence shown here is derived from an EMBL/GenBank/DDBJ whole genome shotgun (WGS) entry which is preliminary data.</text>
</comment>
<sequence>MEQKQLEEISEERNVATFGLDYILREMGQIYESFISVQTSDKHSKEIILNFLPKLAAELMKCGHPLELMDGDAAHVPLIWVSAVLDELVKILEKIDQEKGVREKQLYQQSKDLAITLTQNCKETDEDTLRTEFENVWDTRVREMTCDVPSLDNIDVWGDITRTLSEGYEVNFVRERHSKAANKKFENLGDVSEYIIPTKQPQSHLEHLQPQEHTEREEECSDVLVHTCEDICRSSSLNSENNASFRALIQRVIKDCEEEIQRKPIAEQGSTTSSSTLQNEAELGDDDVFTTATDSSSNSSQKKQSLQPLTTSTFYEPHQHHNNYILDHFHEQYRTSERYFLDQVGYEDYRNATASGQGLDSYVHFAKGDAPAKPDYSYPYTQASALSKGLRQGSVDRAVVSQPVGFKPKDYEENGLGERQHCVYCGVFFCQEENGRGRCPDAPDPALTCIRRVSCMWCADSLLYHCMSDPEGDYSDPCSCDMADERFCLRWLALIGLALLAPCLCCYPPLHACHQCAMACGCCGGKHKATA</sequence>
<feature type="compositionally biased region" description="Basic and acidic residues" evidence="1">
    <location>
        <begin position="204"/>
        <end position="216"/>
    </location>
</feature>
<dbReference type="Pfam" id="PF25683">
    <property type="entry name" value="URGCP_GTPase"/>
    <property type="match status" value="1"/>
</dbReference>
<dbReference type="AlphaFoldDB" id="A0A556VUB9"/>
<dbReference type="PANTHER" id="PTHR22796">
    <property type="entry name" value="URG4-RELATED"/>
    <property type="match status" value="1"/>
</dbReference>
<feature type="region of interest" description="Disordered" evidence="1">
    <location>
        <begin position="196"/>
        <end position="216"/>
    </location>
</feature>